<feature type="compositionally biased region" description="Basic and acidic residues" evidence="1">
    <location>
        <begin position="1"/>
        <end position="12"/>
    </location>
</feature>
<feature type="compositionally biased region" description="Basic and acidic residues" evidence="1">
    <location>
        <begin position="33"/>
        <end position="51"/>
    </location>
</feature>
<evidence type="ECO:0000259" key="2">
    <source>
        <dbReference type="Pfam" id="PF10441"/>
    </source>
</evidence>
<feature type="domain" description="Nucleolar 27S pre-rRNA processing Urb2/Npa2 C-terminal" evidence="2">
    <location>
        <begin position="1856"/>
        <end position="2094"/>
    </location>
</feature>
<feature type="region of interest" description="Disordered" evidence="1">
    <location>
        <begin position="1"/>
        <end position="61"/>
    </location>
</feature>
<reference evidence="3" key="1">
    <citation type="submission" date="2019-08" db="EMBL/GenBank/DDBJ databases">
        <title>Reference gene set and small RNA set construction with multiple tissues from Davidia involucrata Baill.</title>
        <authorList>
            <person name="Yang H."/>
            <person name="Zhou C."/>
            <person name="Li G."/>
            <person name="Wang J."/>
            <person name="Gao P."/>
            <person name="Wang M."/>
            <person name="Wang R."/>
            <person name="Zhao Y."/>
        </authorList>
    </citation>
    <scope>NUCLEOTIDE SEQUENCE</scope>
    <source>
        <tissue evidence="3">Mixed with DoveR01_LX</tissue>
    </source>
</reference>
<proteinExistence type="predicted"/>
<sequence length="2095" mass="236244">MADFKLKSEEKAAKKKRKLRSAEEEEQGPSKASRTDHSGRERIEQKEETEQRGTSGKLEDGPPWGNLQLILSLQNKDIDLQKKINLAFDYVKSRVREEGENSSQGLETVSISRVIVFLNNWVQSLMISSEKKIRPEENNPQSEIIGSCLDYRCWEIFKFCLEESLKLHVSLSFSRDFLRVIFCIARDALSRLNAVSPHTKDSILSREVVEFYSIVLGCISLVFSTHGGVSNENLDLWVLTVVVVLELVQKIFKDKLDGGELGVFGLQLSCFVLEPFAKFLRVHPTRKNGFRDFIDKLLEPLLHLLDVLHLYINGSSPGWTRHLLKLVEEVLSQGLFHPSHIDGFLSLQSTGKYITSNDGKPKDSKTFIKSYHRHLFDKLEKIMVGKNELALGGVGELFCLFVHCVKKQKGASEKSHCSSSVNAETRKSLFEFFVQIMEPLMQGIDTYLQAELEVGFVLLDVHSTLKSANKTLASFMHEKVYIRTEDTSEGSCLNFLKVVYDMFMSFSAKINRLWSSTSDFDKGTHVEVLNLIAKELIVAVRYLLEIEYEVVGNDLESLWLMMFSYTALGLSLMDAPDQCLLTSEILHLGCQLVNLYSELRQVNNVIFALCKVVRHMVLPDNDVVMNYSKFISCKTTEYYESYAKSVGMLLCSQEFRLVIYNAIKSIPEGQASGCIRQLKADISESLEWMKVKFSSAAGNELGKLNRSSCSKLCFDLQAKLMGRGLSEMYTLILDSLTVTAGNSNLIGVSVKDLITIIRPSTSSLVVLQPDSVHEFLSTVTGRTFNKGTECKIDLPSTHWVLLFFFRLYMSCRSLYRQAISLVPPDTSRKMSGVMGDSLTAYSGRDWLEKTDWTDEGYFSWVVQPSASLLAIIQAVSDIYLQGIVADSSPLIYVLNAMALQRLVDLNRLIKSFEYLLQKNDCLVQKKLMDDAGLSLYRKRSRKWKRWVSDFRQEAAGLTNFMMGYLPLVAKDQLSISTSDDATYKDISARSLCENDAWDFCVGAVNEKSLPPAFWWIICQNIDIWCIHAVKKKLKMFLLLLIQNSLPCVRSHLDDFGKYNTTAPGHLKEVTAYQISLELLRDTVLYEQRFVRRHMASRVFRILEKSILPIFSNFGEVDLNSSPNWPEVLSALDNSSNVVSGNMHVMNDCSVAEPISHSFNKLPTECCKEHKLFPSNSTEFTTCQSLLKFLCWMPKGYLNSRSFLLYATYILNLERLVVGSLLDCRGASCSHNCYELFRLFFSCRRVLKNLIMASCEGKMEANQSSLTAMLSESSFPVLWLLKSLSAVIELQHAFSEDNATQVKDMIFSLMDHTSYVFLILSKDQSLHAVNFLINAREPCEQHPNSAVVHEQSDLIEFDRCLESSECIDAWKTVVLIAETLREQTRNLLVSLKETIFNAKVGGCAGVLELKKLSSIISCFQGFLWGLASALDHVDAKGCNFKTKLSRWKFEPIYKVNHCIDVFADFINYFLRVLFVEDDQLPQSLYGVQTLPMSDCNYDLLGLVESSCKGSGDVTNILYEKKQQNPGTAGNCSASSDIKDDADRSVRKKRSRSENADADSILIKVDLFGQQCLKKSLLWGFLRGENPEAAFFLRQLFIAASAMLRLNLQINCTSLLSSLVPTFIGISQVLLLELANKVKVPQPFSFVWLDGVVKFLEELGSHFPLTNPTLSRSVYVKLIDLHLRAIGKCISLQGKGATLASHETESSTKTLNGQMGLSESILSHGPYCLDEFKARLRMSFKVFVKKPSELHLLSAIQALERALVGVQEGCTIIYEIYTGSSDGGKVSSIVAAAIDCLDLVLEFVTGRKRLSVVKRHIQSLVACLFNIILHLQGPLIFYGNIIPNKGDADPDPGSVILMCVEVLTRISGKHALFQLDSCYVGQSLRIPAAVFQNFLKLRISEAPVLSNSLRFSNTQDTESIESMNSSVVDRQFSIDLYAACCRLLCTVLKHHKSECERGIALLQDSVCILIHCLEMVDIDPVIRKGYFAWEIQEGVKCACFLRRIYEEMRQQKDVFGQHCFQFLSNYIWIYSGYGPLKTGIRREIDEALRPGVYALIDTCSADDLQHLHTVFGEGPCRSTLATLQHDYKLNFQYEGKV</sequence>
<protein>
    <recommendedName>
        <fullName evidence="2">Nucleolar 27S pre-rRNA processing Urb2/Npa2 C-terminal domain-containing protein</fullName>
    </recommendedName>
</protein>
<gene>
    <name evidence="3" type="ORF">Din_038244</name>
</gene>
<accession>A0A5B7BNV3</accession>
<dbReference type="EMBL" id="GHES01038244">
    <property type="protein sequence ID" value="MPA68803.1"/>
    <property type="molecule type" value="Transcribed_RNA"/>
</dbReference>
<name>A0A5B7BNV3_DAVIN</name>
<organism evidence="3">
    <name type="scientific">Davidia involucrata</name>
    <name type="common">Dove tree</name>
    <dbReference type="NCBI Taxonomy" id="16924"/>
    <lineage>
        <taxon>Eukaryota</taxon>
        <taxon>Viridiplantae</taxon>
        <taxon>Streptophyta</taxon>
        <taxon>Embryophyta</taxon>
        <taxon>Tracheophyta</taxon>
        <taxon>Spermatophyta</taxon>
        <taxon>Magnoliopsida</taxon>
        <taxon>eudicotyledons</taxon>
        <taxon>Gunneridae</taxon>
        <taxon>Pentapetalae</taxon>
        <taxon>asterids</taxon>
        <taxon>Cornales</taxon>
        <taxon>Nyssaceae</taxon>
        <taxon>Davidia</taxon>
    </lineage>
</organism>
<dbReference type="GO" id="GO:0005730">
    <property type="term" value="C:nucleolus"/>
    <property type="evidence" value="ECO:0007669"/>
    <property type="project" value="TreeGrafter"/>
</dbReference>
<dbReference type="InterPro" id="IPR018849">
    <property type="entry name" value="Urb2/Npa2_C"/>
</dbReference>
<dbReference type="PANTHER" id="PTHR15682">
    <property type="entry name" value="UNHEALTHY RIBOSOME BIOGENESIS PROTEIN 2 HOMOLOG"/>
    <property type="match status" value="1"/>
</dbReference>
<dbReference type="Pfam" id="PF10441">
    <property type="entry name" value="Urb2"/>
    <property type="match status" value="1"/>
</dbReference>
<dbReference type="PANTHER" id="PTHR15682:SF2">
    <property type="entry name" value="UNHEALTHY RIBOSOME BIOGENESIS PROTEIN 2 HOMOLOG"/>
    <property type="match status" value="1"/>
</dbReference>
<dbReference type="GO" id="GO:0042254">
    <property type="term" value="P:ribosome biogenesis"/>
    <property type="evidence" value="ECO:0007669"/>
    <property type="project" value="TreeGrafter"/>
</dbReference>
<evidence type="ECO:0000256" key="1">
    <source>
        <dbReference type="SAM" id="MobiDB-lite"/>
    </source>
</evidence>
<evidence type="ECO:0000313" key="3">
    <source>
        <dbReference type="EMBL" id="MPA68803.1"/>
    </source>
</evidence>
<dbReference type="InterPro" id="IPR052609">
    <property type="entry name" value="Ribosome_Biogenesis_Reg"/>
</dbReference>